<evidence type="ECO:0000313" key="3">
    <source>
        <dbReference type="Proteomes" id="UP000008850"/>
    </source>
</evidence>
<dbReference type="PATRIC" id="fig|1082931.4.peg.3676"/>
<dbReference type="Gene3D" id="3.90.1300.10">
    <property type="entry name" value="Amidase signature (AS) domain"/>
    <property type="match status" value="1"/>
</dbReference>
<gene>
    <name evidence="2" type="ordered locus">KKY_3726</name>
</gene>
<keyword evidence="2" id="KW-0808">Transferase</keyword>
<name>G4RCB4_PELHB</name>
<dbReference type="HOGENOM" id="CLU_009600_0_3_5"/>
<dbReference type="PANTHER" id="PTHR11895:SF176">
    <property type="entry name" value="AMIDASE AMID-RELATED"/>
    <property type="match status" value="1"/>
</dbReference>
<dbReference type="PANTHER" id="PTHR11895">
    <property type="entry name" value="TRANSAMIDASE"/>
    <property type="match status" value="1"/>
</dbReference>
<dbReference type="KEGG" id="phl:KKY_3726"/>
<protein>
    <submittedName>
        <fullName evidence="2">Asp-tRNAAsn/Glu-tRNAGln amidotransferase A subunit-related amidase</fullName>
    </submittedName>
</protein>
<evidence type="ECO:0000313" key="2">
    <source>
        <dbReference type="EMBL" id="AEQ53708.1"/>
    </source>
</evidence>
<reference evidence="2 3" key="1">
    <citation type="journal article" date="2012" name="J. Bacteriol.">
        <title>Complete genome sequence of Pelagibacterium halotolerans B2T.</title>
        <authorList>
            <person name="Huo Y.Y."/>
            <person name="Cheng H."/>
            <person name="Han X.F."/>
            <person name="Jiang X.W."/>
            <person name="Sun C."/>
            <person name="Zhang X.Q."/>
            <person name="Zhu X.F."/>
            <person name="Liu Y.F."/>
            <person name="Li P.F."/>
            <person name="Ni P.X."/>
            <person name="Wu M."/>
        </authorList>
    </citation>
    <scope>NUCLEOTIDE SEQUENCE [LARGE SCALE GENOMIC DNA]</scope>
    <source>
        <strain evidence="3">DSM 22347 / JCM 15775 / CGMCC 1.7692 / B2</strain>
    </source>
</reference>
<proteinExistence type="predicted"/>
<dbReference type="AlphaFoldDB" id="G4RCB4"/>
<accession>G4RCB4</accession>
<evidence type="ECO:0000259" key="1">
    <source>
        <dbReference type="Pfam" id="PF01425"/>
    </source>
</evidence>
<keyword evidence="3" id="KW-1185">Reference proteome</keyword>
<dbReference type="Pfam" id="PF01425">
    <property type="entry name" value="Amidase"/>
    <property type="match status" value="1"/>
</dbReference>
<dbReference type="Proteomes" id="UP000008850">
    <property type="component" value="Chromosome"/>
</dbReference>
<dbReference type="eggNOG" id="COG0154">
    <property type="taxonomic scope" value="Bacteria"/>
</dbReference>
<dbReference type="InterPro" id="IPR036928">
    <property type="entry name" value="AS_sf"/>
</dbReference>
<feature type="domain" description="Amidase" evidence="1">
    <location>
        <begin position="46"/>
        <end position="424"/>
    </location>
</feature>
<dbReference type="InterPro" id="IPR023631">
    <property type="entry name" value="Amidase_dom"/>
</dbReference>
<dbReference type="SUPFAM" id="SSF75304">
    <property type="entry name" value="Amidase signature (AS) enzymes"/>
    <property type="match status" value="1"/>
</dbReference>
<sequence>MTDISPLRQNAGRIAFRAEDRARRAIDVAMSAKPEVLRTIFTRFDASRIMSEAKALDGDAGRRTGPLAGILVSIKDLFDEKGQVTSAGSTILADAEPANADAEAVGRLRAAGAIGCGRTTMSEFAYSGVGLNPHFGNPGNIFDSSRISGGSTSGGALSVALGIADVALGSDTGGSVRIPAALNGLCGFKPSQSAVPLDGAFPLSQSYDSIGPLARTIKHCSAVHAVLSATAASPAKRESLRIGVARGILTEGLDTQVAADFQRAIALLSAAGFALTDIELPMLEGFGNVNRIIVASEAHAIHASRLARMQTEGDPHVLRRIRAAESFASTDEVDARAQRAAAIAAFSAQAENYDVFIAPTLPTVAPLIADVEADFDRLNGLMLRNPSAINFLDGCAATVPMHAGQPLATGLMIFAPGGHDWRVLGAAEQIEAILAS</sequence>
<dbReference type="EMBL" id="CP003075">
    <property type="protein sequence ID" value="AEQ53708.1"/>
    <property type="molecule type" value="Genomic_DNA"/>
</dbReference>
<dbReference type="STRING" id="1082931.KKY_3726"/>
<dbReference type="InterPro" id="IPR000120">
    <property type="entry name" value="Amidase"/>
</dbReference>
<dbReference type="GO" id="GO:0016740">
    <property type="term" value="F:transferase activity"/>
    <property type="evidence" value="ECO:0007669"/>
    <property type="project" value="UniProtKB-KW"/>
</dbReference>
<organism evidence="2 3">
    <name type="scientific">Pelagibacterium halotolerans (strain DSM 22347 / JCM 15775 / CGMCC 1.7692 / B2)</name>
    <dbReference type="NCBI Taxonomy" id="1082931"/>
    <lineage>
        <taxon>Bacteria</taxon>
        <taxon>Pseudomonadati</taxon>
        <taxon>Pseudomonadota</taxon>
        <taxon>Alphaproteobacteria</taxon>
        <taxon>Hyphomicrobiales</taxon>
        <taxon>Devosiaceae</taxon>
        <taxon>Pelagibacterium</taxon>
    </lineage>
</organism>
<dbReference type="RefSeq" id="WP_014132852.1">
    <property type="nucleotide sequence ID" value="NC_016078.1"/>
</dbReference>